<dbReference type="PANTHER" id="PTHR43460">
    <property type="entry name" value="METHYLTRANSFERASE"/>
    <property type="match status" value="1"/>
</dbReference>
<dbReference type="Proteomes" id="UP001058003">
    <property type="component" value="Chromosome"/>
</dbReference>
<dbReference type="RefSeq" id="WP_033359066.1">
    <property type="nucleotide sequence ID" value="NZ_CP073767.1"/>
</dbReference>
<dbReference type="OrthoDB" id="9795864at2"/>
<evidence type="ECO:0000259" key="1">
    <source>
        <dbReference type="Pfam" id="PF08241"/>
    </source>
</evidence>
<dbReference type="SUPFAM" id="SSF53335">
    <property type="entry name" value="S-adenosyl-L-methionine-dependent methyltransferases"/>
    <property type="match status" value="1"/>
</dbReference>
<keyword evidence="2" id="KW-0489">Methyltransferase</keyword>
<organism evidence="2 3">
    <name type="scientific">Dactylosporangium aurantiacum</name>
    <dbReference type="NCBI Taxonomy" id="35754"/>
    <lineage>
        <taxon>Bacteria</taxon>
        <taxon>Bacillati</taxon>
        <taxon>Actinomycetota</taxon>
        <taxon>Actinomycetes</taxon>
        <taxon>Micromonosporales</taxon>
        <taxon>Micromonosporaceae</taxon>
        <taxon>Dactylosporangium</taxon>
    </lineage>
</organism>
<dbReference type="Pfam" id="PF08241">
    <property type="entry name" value="Methyltransf_11"/>
    <property type="match status" value="1"/>
</dbReference>
<accession>A0A9Q9I9I5</accession>
<feature type="domain" description="Methyltransferase type 11" evidence="1">
    <location>
        <begin position="52"/>
        <end position="143"/>
    </location>
</feature>
<dbReference type="EMBL" id="CP073767">
    <property type="protein sequence ID" value="UWZ51676.1"/>
    <property type="molecule type" value="Genomic_DNA"/>
</dbReference>
<evidence type="ECO:0000313" key="3">
    <source>
        <dbReference type="Proteomes" id="UP001058003"/>
    </source>
</evidence>
<dbReference type="PANTHER" id="PTHR43460:SF1">
    <property type="entry name" value="METHYLTRANSFERASE TYPE 11 DOMAIN-CONTAINING PROTEIN"/>
    <property type="match status" value="1"/>
</dbReference>
<evidence type="ECO:0000313" key="2">
    <source>
        <dbReference type="EMBL" id="UWZ51676.1"/>
    </source>
</evidence>
<dbReference type="GO" id="GO:0008757">
    <property type="term" value="F:S-adenosylmethionine-dependent methyltransferase activity"/>
    <property type="evidence" value="ECO:0007669"/>
    <property type="project" value="InterPro"/>
</dbReference>
<dbReference type="AlphaFoldDB" id="A0A9Q9I9I5"/>
<proteinExistence type="predicted"/>
<reference evidence="2" key="1">
    <citation type="submission" date="2021-04" db="EMBL/GenBank/DDBJ databases">
        <title>Dactylosporangium aurantiacum NRRL B-8018 full assembly.</title>
        <authorList>
            <person name="Hartkoorn R.C."/>
            <person name="Beaudoing E."/>
            <person name="Hot D."/>
        </authorList>
    </citation>
    <scope>NUCLEOTIDE SEQUENCE</scope>
    <source>
        <strain evidence="2">NRRL B-8018</strain>
    </source>
</reference>
<name>A0A9Q9I9I5_9ACTN</name>
<keyword evidence="2" id="KW-0808">Transferase</keyword>
<dbReference type="InterPro" id="IPR029063">
    <property type="entry name" value="SAM-dependent_MTases_sf"/>
</dbReference>
<dbReference type="KEGG" id="daur:Daura_33720"/>
<dbReference type="InterPro" id="IPR013216">
    <property type="entry name" value="Methyltransf_11"/>
</dbReference>
<dbReference type="GO" id="GO:0032259">
    <property type="term" value="P:methylation"/>
    <property type="evidence" value="ECO:0007669"/>
    <property type="project" value="UniProtKB-KW"/>
</dbReference>
<dbReference type="InterPro" id="IPR052939">
    <property type="entry name" value="23S_rRNA_MeTrnsfrase_RlmA"/>
</dbReference>
<gene>
    <name evidence="2" type="ORF">Daura_33720</name>
</gene>
<keyword evidence="3" id="KW-1185">Reference proteome</keyword>
<dbReference type="Gene3D" id="3.40.50.150">
    <property type="entry name" value="Vaccinia Virus protein VP39"/>
    <property type="match status" value="1"/>
</dbReference>
<protein>
    <submittedName>
        <fullName evidence="2">Methyltransferase domain-containing protein</fullName>
    </submittedName>
</protein>
<sequence>MADFDTLLAEGASVPVEGWDFAWFAGRATEERPPWGYAGRLADRYRTAAAALDVQTGGGEVVRWALRRAGTVPGVLAATESWAPNAALARRALAPYGGTVALVADEDPLPFADDTFDLVSSRHPVVTDWAQIARVLRPGGTYLAQHVGVGTAHEVTEALLGPTPVAQGRHPAAAAAAARAAGLLVTDLREATLRLEFFDVAAVVVFLRKVIWIVPGFTVAAHRERLRALHERIEAEGPFVAHTTRYLIECSKPHRDAIG</sequence>